<accession>A0ABP3YNR1</accession>
<feature type="region of interest" description="Disordered" evidence="1">
    <location>
        <begin position="125"/>
        <end position="162"/>
    </location>
</feature>
<gene>
    <name evidence="2" type="ORF">GCM10009549_00730</name>
</gene>
<feature type="compositionally biased region" description="Basic and acidic residues" evidence="1">
    <location>
        <begin position="125"/>
        <end position="139"/>
    </location>
</feature>
<feature type="compositionally biased region" description="Basic residues" evidence="1">
    <location>
        <begin position="21"/>
        <end position="32"/>
    </location>
</feature>
<evidence type="ECO:0000313" key="3">
    <source>
        <dbReference type="Proteomes" id="UP001501005"/>
    </source>
</evidence>
<name>A0ABP3YNR1_9ACTN</name>
<proteinExistence type="predicted"/>
<organism evidence="2 3">
    <name type="scientific">Streptomyces thermoalcalitolerans</name>
    <dbReference type="NCBI Taxonomy" id="65605"/>
    <lineage>
        <taxon>Bacteria</taxon>
        <taxon>Bacillati</taxon>
        <taxon>Actinomycetota</taxon>
        <taxon>Actinomycetes</taxon>
        <taxon>Kitasatosporales</taxon>
        <taxon>Streptomycetaceae</taxon>
        <taxon>Streptomyces</taxon>
    </lineage>
</organism>
<evidence type="ECO:0000313" key="2">
    <source>
        <dbReference type="EMBL" id="GAA0900693.1"/>
    </source>
</evidence>
<feature type="region of interest" description="Disordered" evidence="1">
    <location>
        <begin position="1"/>
        <end position="39"/>
    </location>
</feature>
<protein>
    <submittedName>
        <fullName evidence="2">Uncharacterized protein</fullName>
    </submittedName>
</protein>
<keyword evidence="3" id="KW-1185">Reference proteome</keyword>
<evidence type="ECO:0000256" key="1">
    <source>
        <dbReference type="SAM" id="MobiDB-lite"/>
    </source>
</evidence>
<dbReference type="Proteomes" id="UP001501005">
    <property type="component" value="Unassembled WGS sequence"/>
</dbReference>
<dbReference type="EMBL" id="BAAAHG010000001">
    <property type="protein sequence ID" value="GAA0900693.1"/>
    <property type="molecule type" value="Genomic_DNA"/>
</dbReference>
<reference evidence="3" key="1">
    <citation type="journal article" date="2019" name="Int. J. Syst. Evol. Microbiol.">
        <title>The Global Catalogue of Microorganisms (GCM) 10K type strain sequencing project: providing services to taxonomists for standard genome sequencing and annotation.</title>
        <authorList>
            <consortium name="The Broad Institute Genomics Platform"/>
            <consortium name="The Broad Institute Genome Sequencing Center for Infectious Disease"/>
            <person name="Wu L."/>
            <person name="Ma J."/>
        </authorList>
    </citation>
    <scope>NUCLEOTIDE SEQUENCE [LARGE SCALE GENOMIC DNA]</scope>
    <source>
        <strain evidence="3">JCM 10673</strain>
    </source>
</reference>
<sequence>MRSRTRWGALSRGDPGFPPFRRGRAPVRRMHRTYSSEPRTETLVAEMFPQETEPGVRPGSSWASVTGPFLPAAGRLAACAGPASAARGSGVPLRGEILSRGKASPEPAFFLSVFASPADPALMAHGERGKAVDKRREQPLMHLVPSPDGRTVGHAPRDSVLA</sequence>
<comment type="caution">
    <text evidence="2">The sequence shown here is derived from an EMBL/GenBank/DDBJ whole genome shotgun (WGS) entry which is preliminary data.</text>
</comment>